<proteinExistence type="predicted"/>
<dbReference type="Pfam" id="PF00005">
    <property type="entry name" value="ABC_tran"/>
    <property type="match status" value="1"/>
</dbReference>
<evidence type="ECO:0000259" key="8">
    <source>
        <dbReference type="PROSITE" id="PS50893"/>
    </source>
</evidence>
<gene>
    <name evidence="10" type="ORF">P7079_01760</name>
</gene>
<dbReference type="Gene3D" id="1.20.1560.10">
    <property type="entry name" value="ABC transporter type 1, transmembrane domain"/>
    <property type="match status" value="1"/>
</dbReference>
<keyword evidence="6 7" id="KW-0472">Membrane</keyword>
<feature type="domain" description="ABC transporter" evidence="8">
    <location>
        <begin position="339"/>
        <end position="572"/>
    </location>
</feature>
<feature type="transmembrane region" description="Helical" evidence="7">
    <location>
        <begin position="150"/>
        <end position="177"/>
    </location>
</feature>
<dbReference type="Gene3D" id="3.40.50.300">
    <property type="entry name" value="P-loop containing nucleotide triphosphate hydrolases"/>
    <property type="match status" value="1"/>
</dbReference>
<evidence type="ECO:0000256" key="1">
    <source>
        <dbReference type="ARBA" id="ARBA00004651"/>
    </source>
</evidence>
<dbReference type="PANTHER" id="PTHR43394:SF1">
    <property type="entry name" value="ATP-BINDING CASSETTE SUB-FAMILY B MEMBER 10, MITOCHONDRIAL"/>
    <property type="match status" value="1"/>
</dbReference>
<feature type="transmembrane region" description="Helical" evidence="7">
    <location>
        <begin position="63"/>
        <end position="84"/>
    </location>
</feature>
<dbReference type="PROSITE" id="PS50893">
    <property type="entry name" value="ABC_TRANSPORTER_2"/>
    <property type="match status" value="1"/>
</dbReference>
<dbReference type="InterPro" id="IPR036640">
    <property type="entry name" value="ABC1_TM_sf"/>
</dbReference>
<evidence type="ECO:0000256" key="4">
    <source>
        <dbReference type="ARBA" id="ARBA00022840"/>
    </source>
</evidence>
<evidence type="ECO:0000256" key="5">
    <source>
        <dbReference type="ARBA" id="ARBA00022989"/>
    </source>
</evidence>
<dbReference type="SUPFAM" id="SSF90123">
    <property type="entry name" value="ABC transporter transmembrane region"/>
    <property type="match status" value="1"/>
</dbReference>
<keyword evidence="5 7" id="KW-1133">Transmembrane helix</keyword>
<reference evidence="10 11" key="1">
    <citation type="submission" date="2023-03" db="EMBL/GenBank/DDBJ databases">
        <title>Complete genome of Arcanobacterium canis strain DSM 25104 isolated in 2010 from a canine otitis externa in Germany.</title>
        <authorList>
            <person name="Borowiak M."/>
            <person name="Kreitlow A."/>
            <person name="Malorny B."/>
            <person name="Laemmler C."/>
            <person name="Prenger-Berninghoff E."/>
            <person name="Ploetz M."/>
            <person name="Abdulmawjood A."/>
        </authorList>
    </citation>
    <scope>NUCLEOTIDE SEQUENCE [LARGE SCALE GENOMIC DNA]</scope>
    <source>
        <strain evidence="10 11">DSM 25104</strain>
    </source>
</reference>
<dbReference type="CDD" id="cd07346">
    <property type="entry name" value="ABC_6TM_exporters"/>
    <property type="match status" value="1"/>
</dbReference>
<keyword evidence="10" id="KW-0418">Kinase</keyword>
<feature type="domain" description="ABC transmembrane type-1" evidence="9">
    <location>
        <begin position="27"/>
        <end position="308"/>
    </location>
</feature>
<evidence type="ECO:0000256" key="6">
    <source>
        <dbReference type="ARBA" id="ARBA00023136"/>
    </source>
</evidence>
<evidence type="ECO:0000256" key="2">
    <source>
        <dbReference type="ARBA" id="ARBA00022692"/>
    </source>
</evidence>
<keyword evidence="4 10" id="KW-0067">ATP-binding</keyword>
<keyword evidence="10" id="KW-0808">Transferase</keyword>
<feature type="transmembrane region" description="Helical" evidence="7">
    <location>
        <begin position="26"/>
        <end position="51"/>
    </location>
</feature>
<comment type="subcellular location">
    <subcellularLocation>
        <location evidence="1">Cell membrane</location>
        <topology evidence="1">Multi-pass membrane protein</topology>
    </subcellularLocation>
</comment>
<dbReference type="InterPro" id="IPR011527">
    <property type="entry name" value="ABC1_TM_dom"/>
</dbReference>
<dbReference type="PANTHER" id="PTHR43394">
    <property type="entry name" value="ATP-DEPENDENT PERMEASE MDL1, MITOCHONDRIAL"/>
    <property type="match status" value="1"/>
</dbReference>
<evidence type="ECO:0000259" key="9">
    <source>
        <dbReference type="PROSITE" id="PS50929"/>
    </source>
</evidence>
<evidence type="ECO:0000256" key="3">
    <source>
        <dbReference type="ARBA" id="ARBA00022741"/>
    </source>
</evidence>
<dbReference type="InterPro" id="IPR003593">
    <property type="entry name" value="AAA+_ATPase"/>
</dbReference>
<organism evidence="10 11">
    <name type="scientific">Arcanobacterium canis</name>
    <dbReference type="NCBI Taxonomy" id="999183"/>
    <lineage>
        <taxon>Bacteria</taxon>
        <taxon>Bacillati</taxon>
        <taxon>Actinomycetota</taxon>
        <taxon>Actinomycetes</taxon>
        <taxon>Actinomycetales</taxon>
        <taxon>Actinomycetaceae</taxon>
        <taxon>Arcanobacterium</taxon>
    </lineage>
</organism>
<protein>
    <submittedName>
        <fullName evidence="10">ABC transporter ATP-binding protein</fullName>
    </submittedName>
</protein>
<evidence type="ECO:0000313" key="11">
    <source>
        <dbReference type="Proteomes" id="UP001215216"/>
    </source>
</evidence>
<keyword evidence="2 7" id="KW-0812">Transmembrane</keyword>
<dbReference type="SUPFAM" id="SSF52540">
    <property type="entry name" value="P-loop containing nucleoside triphosphate hydrolases"/>
    <property type="match status" value="1"/>
</dbReference>
<dbReference type="SMART" id="SM00382">
    <property type="entry name" value="AAA"/>
    <property type="match status" value="1"/>
</dbReference>
<sequence>MKLPIANNRTIVRELLALLGHFKTEFAVAITIQLITAGAAVVTPWVIGATFDAVAQGKGGDVVRWYITVLAAAVVLQSLTAWFADYKARVLGQKVFNLLRVQLVETITHLPLSVVEAAGTGDLLGRTTADVNRVEFFIRSGLSRLMVVSIQVITTVVAAFVVAPAVGIVVVIAFVPFGFALRRYLRRTVAGYLASSALMAEFSGDITETVEQSATVDALGMKRSRMARFMVLLEESWNNERYTSWMRVIYVGSTFIILSVPMILAVLWGSWMVGLGLATAGAVTSVALYAQQLGWPVAEFGWWIDELQFASVALARIFGVGQVPPDRVASASAPEADDVVIEDVSFSYRDGRPVLHNVSLNIRPGERLAIVGPSGAGKSTLGRLIAGVNAPDSGSITVGGVEVTRIVEKELHSTCALVTQENHVFAGTIADNLRFAKSDATDEELRRALNIVDASWVGVLEDGLETKVGSGEKDLTPSQIQQLALARIVLLDPAIVILDEATSLLDPTAARSAEQAMNRVLEGRTVISIAHRLYTAYDADRVAVMVDGQVRELGSHDELVSARGEYASLWHAWQQD</sequence>
<keyword evidence="11" id="KW-1185">Reference proteome</keyword>
<accession>A0ABY8FZ05</accession>
<dbReference type="InterPro" id="IPR027417">
    <property type="entry name" value="P-loop_NTPase"/>
</dbReference>
<feature type="transmembrane region" description="Helical" evidence="7">
    <location>
        <begin position="248"/>
        <end position="267"/>
    </location>
</feature>
<dbReference type="InterPro" id="IPR003439">
    <property type="entry name" value="ABC_transporter-like_ATP-bd"/>
</dbReference>
<dbReference type="RefSeq" id="WP_278013129.1">
    <property type="nucleotide sequence ID" value="NZ_CP121208.1"/>
</dbReference>
<dbReference type="EMBL" id="CP121208">
    <property type="protein sequence ID" value="WFM83734.1"/>
    <property type="molecule type" value="Genomic_DNA"/>
</dbReference>
<evidence type="ECO:0000313" key="10">
    <source>
        <dbReference type="EMBL" id="WFM83734.1"/>
    </source>
</evidence>
<evidence type="ECO:0000256" key="7">
    <source>
        <dbReference type="SAM" id="Phobius"/>
    </source>
</evidence>
<name>A0ABY8FZ05_9ACTO</name>
<dbReference type="Pfam" id="PF00664">
    <property type="entry name" value="ABC_membrane"/>
    <property type="match status" value="1"/>
</dbReference>
<dbReference type="PROSITE" id="PS50929">
    <property type="entry name" value="ABC_TM1F"/>
    <property type="match status" value="1"/>
</dbReference>
<dbReference type="InterPro" id="IPR039421">
    <property type="entry name" value="Type_1_exporter"/>
</dbReference>
<dbReference type="GO" id="GO:0005524">
    <property type="term" value="F:ATP binding"/>
    <property type="evidence" value="ECO:0007669"/>
    <property type="project" value="UniProtKB-KW"/>
</dbReference>
<dbReference type="Proteomes" id="UP001215216">
    <property type="component" value="Chromosome"/>
</dbReference>
<dbReference type="GO" id="GO:0016301">
    <property type="term" value="F:kinase activity"/>
    <property type="evidence" value="ECO:0007669"/>
    <property type="project" value="UniProtKB-KW"/>
</dbReference>
<keyword evidence="3" id="KW-0547">Nucleotide-binding</keyword>